<feature type="region of interest" description="Disordered" evidence="1">
    <location>
        <begin position="1"/>
        <end position="42"/>
    </location>
</feature>
<proteinExistence type="predicted"/>
<feature type="region of interest" description="Disordered" evidence="1">
    <location>
        <begin position="102"/>
        <end position="132"/>
    </location>
</feature>
<feature type="compositionally biased region" description="Polar residues" evidence="1">
    <location>
        <begin position="102"/>
        <end position="116"/>
    </location>
</feature>
<accession>A0A2J8SCE9</accession>
<sequence length="132" mass="13723">MGRAFLGPSTASERQRSRAGQKPAGPSCSACRRPPLAPARPCSPPCTCWTWKPAATSSPTWTASSSAGPPSPACLSCLPALCGWCTPRSRGSGWNSCWSRAPSTSLGAQPVMTSPMRSFGMKRNSGQPPPAC</sequence>
<reference evidence="2" key="1">
    <citation type="submission" date="2017-12" db="EMBL/GenBank/DDBJ databases">
        <title>High-resolution comparative analysis of great ape genomes.</title>
        <authorList>
            <person name="Pollen A."/>
            <person name="Hastie A."/>
            <person name="Hormozdiari F."/>
            <person name="Dougherty M."/>
            <person name="Liu R."/>
            <person name="Chaisson M."/>
            <person name="Hoppe E."/>
            <person name="Hill C."/>
            <person name="Pang A."/>
            <person name="Hillier L."/>
            <person name="Baker C."/>
            <person name="Armstrong J."/>
            <person name="Shendure J."/>
            <person name="Paten B."/>
            <person name="Wilson R."/>
            <person name="Chao H."/>
            <person name="Schneider V."/>
            <person name="Ventura M."/>
            <person name="Kronenberg Z."/>
            <person name="Murali S."/>
            <person name="Gordon D."/>
            <person name="Cantsilieris S."/>
            <person name="Munson K."/>
            <person name="Nelson B."/>
            <person name="Raja A."/>
            <person name="Underwood J."/>
            <person name="Diekhans M."/>
            <person name="Fiddes I."/>
            <person name="Haussler D."/>
            <person name="Eichler E."/>
        </authorList>
    </citation>
    <scope>NUCLEOTIDE SEQUENCE [LARGE SCALE GENOMIC DNA]</scope>
    <source>
        <strain evidence="2">Susie</strain>
    </source>
</reference>
<name>A0A2J8SCE9_PONAB</name>
<protein>
    <submittedName>
        <fullName evidence="2">ALKBH7 isoform 3</fullName>
    </submittedName>
</protein>
<evidence type="ECO:0000313" key="2">
    <source>
        <dbReference type="EMBL" id="PNJ18451.1"/>
    </source>
</evidence>
<dbReference type="EMBL" id="NDHI03003585">
    <property type="protein sequence ID" value="PNJ18451.1"/>
    <property type="molecule type" value="Genomic_DNA"/>
</dbReference>
<gene>
    <name evidence="2" type="ORF">CR201_G0044396</name>
</gene>
<dbReference type="AlphaFoldDB" id="A0A2J8SCE9"/>
<comment type="caution">
    <text evidence="2">The sequence shown here is derived from an EMBL/GenBank/DDBJ whole genome shotgun (WGS) entry which is preliminary data.</text>
</comment>
<organism evidence="2">
    <name type="scientific">Pongo abelii</name>
    <name type="common">Sumatran orangutan</name>
    <name type="synonym">Pongo pygmaeus abelii</name>
    <dbReference type="NCBI Taxonomy" id="9601"/>
    <lineage>
        <taxon>Eukaryota</taxon>
        <taxon>Metazoa</taxon>
        <taxon>Chordata</taxon>
        <taxon>Craniata</taxon>
        <taxon>Vertebrata</taxon>
        <taxon>Euteleostomi</taxon>
        <taxon>Mammalia</taxon>
        <taxon>Eutheria</taxon>
        <taxon>Euarchontoglires</taxon>
        <taxon>Primates</taxon>
        <taxon>Haplorrhini</taxon>
        <taxon>Catarrhini</taxon>
        <taxon>Hominidae</taxon>
        <taxon>Pongo</taxon>
    </lineage>
</organism>
<evidence type="ECO:0000256" key="1">
    <source>
        <dbReference type="SAM" id="MobiDB-lite"/>
    </source>
</evidence>